<feature type="region of interest" description="Disordered" evidence="1">
    <location>
        <begin position="43"/>
        <end position="71"/>
    </location>
</feature>
<protein>
    <submittedName>
        <fullName evidence="2">Uncharacterized protein</fullName>
    </submittedName>
</protein>
<sequence length="589" mass="67299">MGSDKMSTLLGAPPNEWKPKERGQMRNIHRIYKEHVFRNSDGFEDATTWDKEEPVEKALDPDAPAGEEDREAYLPKDCVLRSVDGEMRKPLNVPWRDTESFRSQMGVDYWSSNFRKQAQDRVLSETAQSIISHICVSQSEGSVRSRNGSMPLGSCLRVKREHIAPLSLVLHDLKTWCVHYLRNANPYEKATINEISNRINYVQRLQDQEVWGAVSHPPRSGMRSGTHDKLFRLLLTVKESLTRARDYAYRTYAQRASREKLFRLSNLLKDVVFTQFRVLSGAIDLEQCLVDPSTRALQPTDLLNSSQNQNFVYWPNLANVCLAEVCELPLLRAVLLSDYDSDDVADSLLNIGKWEQCNLFKRGSVYLFEDSERHSKGILPKVYKVSSEKITKRVKAKDPHVVLPRTRKEHAKLLNHTFKGSAVKVMQCFMDALAAIQDFIPMLYVVFELHAMAGAGGDFTVYDTLRKNVIAAMDKGVQCLQKIQAAERVLIVTLTKEAEEEASRNELRRLKSKKASPLPAWVRNLTFLKQNTLLVSRRSFQQSIEQLEEIKRDAMEYNLTSDQLSKKIQRFKDVCDLVCGQTNGANPQT</sequence>
<dbReference type="EMBL" id="HBHK01004102">
    <property type="protein sequence ID" value="CAD9668450.1"/>
    <property type="molecule type" value="Transcribed_RNA"/>
</dbReference>
<feature type="region of interest" description="Disordered" evidence="1">
    <location>
        <begin position="1"/>
        <end position="23"/>
    </location>
</feature>
<proteinExistence type="predicted"/>
<gene>
    <name evidence="2" type="ORF">QSP1433_LOCUS2445</name>
</gene>
<name>A0A7S2REB5_9STRA</name>
<dbReference type="AlphaFoldDB" id="A0A7S2REB5"/>
<feature type="compositionally biased region" description="Basic and acidic residues" evidence="1">
    <location>
        <begin position="48"/>
        <end position="60"/>
    </location>
</feature>
<accession>A0A7S2REB5</accession>
<evidence type="ECO:0000313" key="2">
    <source>
        <dbReference type="EMBL" id="CAD9668450.1"/>
    </source>
</evidence>
<reference evidence="2" key="1">
    <citation type="submission" date="2021-01" db="EMBL/GenBank/DDBJ databases">
        <authorList>
            <person name="Corre E."/>
            <person name="Pelletier E."/>
            <person name="Niang G."/>
            <person name="Scheremetjew M."/>
            <person name="Finn R."/>
            <person name="Kale V."/>
            <person name="Holt S."/>
            <person name="Cochrane G."/>
            <person name="Meng A."/>
            <person name="Brown T."/>
            <person name="Cohen L."/>
        </authorList>
    </citation>
    <scope>NUCLEOTIDE SEQUENCE</scope>
    <source>
        <strain evidence="2">NY070348D</strain>
    </source>
</reference>
<evidence type="ECO:0000256" key="1">
    <source>
        <dbReference type="SAM" id="MobiDB-lite"/>
    </source>
</evidence>
<organism evidence="2">
    <name type="scientific">Mucochytrium quahogii</name>
    <dbReference type="NCBI Taxonomy" id="96639"/>
    <lineage>
        <taxon>Eukaryota</taxon>
        <taxon>Sar</taxon>
        <taxon>Stramenopiles</taxon>
        <taxon>Bigyra</taxon>
        <taxon>Labyrinthulomycetes</taxon>
        <taxon>Thraustochytrida</taxon>
        <taxon>Thraustochytriidae</taxon>
        <taxon>Mucochytrium</taxon>
    </lineage>
</organism>